<dbReference type="GO" id="GO:0005524">
    <property type="term" value="F:ATP binding"/>
    <property type="evidence" value="ECO:0007669"/>
    <property type="project" value="UniProtKB-UniRule"/>
</dbReference>
<evidence type="ECO:0000256" key="4">
    <source>
        <dbReference type="ARBA" id="ARBA00022723"/>
    </source>
</evidence>
<dbReference type="HAMAP" id="MF_00246">
    <property type="entry name" value="Galactokinase"/>
    <property type="match status" value="1"/>
</dbReference>
<feature type="domain" description="GHMP kinase N-terminal" evidence="13">
    <location>
        <begin position="92"/>
        <end position="180"/>
    </location>
</feature>
<dbReference type="GO" id="GO:0006012">
    <property type="term" value="P:galactose metabolic process"/>
    <property type="evidence" value="ECO:0007669"/>
    <property type="project" value="UniProtKB-UniRule"/>
</dbReference>
<dbReference type="InterPro" id="IPR019741">
    <property type="entry name" value="Galactokinase_CS"/>
</dbReference>
<dbReference type="PIRSF" id="PIRSF000530">
    <property type="entry name" value="Galactokinase"/>
    <property type="match status" value="1"/>
</dbReference>
<dbReference type="InterPro" id="IPR000705">
    <property type="entry name" value="Galactokinase"/>
</dbReference>
<evidence type="ECO:0000256" key="8">
    <source>
        <dbReference type="ARBA" id="ARBA00022842"/>
    </source>
</evidence>
<dbReference type="Gene3D" id="3.30.70.890">
    <property type="entry name" value="GHMP kinase, C-terminal domain"/>
    <property type="match status" value="1"/>
</dbReference>
<dbReference type="Pfam" id="PF10509">
    <property type="entry name" value="GalKase_gal_bdg"/>
    <property type="match status" value="1"/>
</dbReference>
<dbReference type="InterPro" id="IPR013750">
    <property type="entry name" value="GHMP_kinase_C_dom"/>
</dbReference>
<dbReference type="FunFam" id="3.30.70.890:FF:000001">
    <property type="entry name" value="Galactokinase"/>
    <property type="match status" value="1"/>
</dbReference>
<dbReference type="NCBIfam" id="TIGR00131">
    <property type="entry name" value="gal_kin"/>
    <property type="match status" value="1"/>
</dbReference>
<dbReference type="NCBIfam" id="NF003705">
    <property type="entry name" value="PRK05322.1"/>
    <property type="match status" value="1"/>
</dbReference>
<keyword evidence="17" id="KW-1185">Reference proteome</keyword>
<keyword evidence="9 11" id="KW-0299">Galactose metabolism</keyword>
<keyword evidence="4 11" id="KW-0479">Metal-binding</keyword>
<dbReference type="PROSITE" id="PS00106">
    <property type="entry name" value="GALACTOKINASE"/>
    <property type="match status" value="1"/>
</dbReference>
<dbReference type="SUPFAM" id="SSF54211">
    <property type="entry name" value="Ribosomal protein S5 domain 2-like"/>
    <property type="match status" value="1"/>
</dbReference>
<feature type="binding site" evidence="11">
    <location>
        <position position="160"/>
    </location>
    <ligand>
        <name>Mg(2+)</name>
        <dbReference type="ChEBI" id="CHEBI:18420"/>
    </ligand>
</feature>
<dbReference type="PANTHER" id="PTHR10457">
    <property type="entry name" value="MEVALONATE KINASE/GALACTOKINASE"/>
    <property type="match status" value="1"/>
</dbReference>
<gene>
    <name evidence="11" type="primary">galK</name>
    <name evidence="16" type="ORF">FSB75_08010</name>
</gene>
<dbReference type="EC" id="2.7.1.6" evidence="11 12"/>
<feature type="binding site" evidence="11">
    <location>
        <position position="222"/>
    </location>
    <ligand>
        <name>substrate</name>
    </ligand>
</feature>
<dbReference type="InterPro" id="IPR019539">
    <property type="entry name" value="GalKase_N"/>
</dbReference>
<evidence type="ECO:0000256" key="7">
    <source>
        <dbReference type="ARBA" id="ARBA00022840"/>
    </source>
</evidence>
<dbReference type="Pfam" id="PF08544">
    <property type="entry name" value="GHMP_kinases_C"/>
    <property type="match status" value="1"/>
</dbReference>
<dbReference type="KEGG" id="fgg:FSB75_08010"/>
<dbReference type="RefSeq" id="WP_146785295.1">
    <property type="nucleotide sequence ID" value="NZ_BAABIO010000001.1"/>
</dbReference>
<feature type="domain" description="Galactokinase N-terminal" evidence="15">
    <location>
        <begin position="11"/>
        <end position="59"/>
    </location>
</feature>
<feature type="domain" description="GHMP kinase C-terminal" evidence="14">
    <location>
        <begin position="284"/>
        <end position="363"/>
    </location>
</feature>
<evidence type="ECO:0000256" key="6">
    <source>
        <dbReference type="ARBA" id="ARBA00022777"/>
    </source>
</evidence>
<dbReference type="InterPro" id="IPR006206">
    <property type="entry name" value="Mevalonate/galactokinase"/>
</dbReference>
<dbReference type="Pfam" id="PF00288">
    <property type="entry name" value="GHMP_kinases_N"/>
    <property type="match status" value="1"/>
</dbReference>
<sequence length="386" mass="42519">MNNALIQSLGQKFEQRFGTKPRIFRSPGRVNIIGEHTDYNHGFVLPAAVDKAIYVGISPREDEQIFLYSEEFSEGHKAEVATVAPTDKHWPNYILGVVDQLNKRGYKIKGFNLNLDGDVPVGAGLSSSAAVECAVAFALNEVFNLGIERKEIAEIGQKTEHTFAGVMVGIMDPFASVMGKKGHAIKLDCESLAFEYVPLEMKGYKILLLNTNVKHSLASSEYNTRRAECAEGVKLVNEAGIEAESLRNVTMEMLDKYVKPKNETVYRRCKFVVQENERLLTACEALQRGDLKTLGKKMYGSHDGLSKEYEVSCKELDFLVEAVRNNPDVLGARMMGGGFGGCTINIVKEEAIDGLVNNLQGKYKEAMGLDLTAYVAVIEDGSSAVQ</sequence>
<keyword evidence="5 11" id="KW-0547">Nucleotide-binding</keyword>
<evidence type="ECO:0000256" key="11">
    <source>
        <dbReference type="HAMAP-Rule" id="MF_00246"/>
    </source>
</evidence>
<evidence type="ECO:0000256" key="3">
    <source>
        <dbReference type="ARBA" id="ARBA00022679"/>
    </source>
</evidence>
<dbReference type="InterPro" id="IPR020568">
    <property type="entry name" value="Ribosomal_Su5_D2-typ_SF"/>
</dbReference>
<dbReference type="AlphaFoldDB" id="A0A5B8UIB3"/>
<comment type="catalytic activity">
    <reaction evidence="11">
        <text>alpha-D-galactose + ATP = alpha-D-galactose 1-phosphate + ADP + H(+)</text>
        <dbReference type="Rhea" id="RHEA:13553"/>
        <dbReference type="ChEBI" id="CHEBI:15378"/>
        <dbReference type="ChEBI" id="CHEBI:28061"/>
        <dbReference type="ChEBI" id="CHEBI:30616"/>
        <dbReference type="ChEBI" id="CHEBI:58336"/>
        <dbReference type="ChEBI" id="CHEBI:456216"/>
        <dbReference type="EC" id="2.7.1.6"/>
    </reaction>
</comment>
<dbReference type="InterPro" id="IPR006204">
    <property type="entry name" value="GHMP_kinase_N_dom"/>
</dbReference>
<dbReference type="PRINTS" id="PR00473">
    <property type="entry name" value="GALCTOKINASE"/>
</dbReference>
<dbReference type="PRINTS" id="PR00959">
    <property type="entry name" value="MEVGALKINASE"/>
</dbReference>
<name>A0A5B8UIB3_9BACT</name>
<dbReference type="UniPathway" id="UPA00214"/>
<dbReference type="Proteomes" id="UP000321204">
    <property type="component" value="Chromosome"/>
</dbReference>
<organism evidence="16 17">
    <name type="scientific">Flavisolibacter ginsenosidimutans</name>
    <dbReference type="NCBI Taxonomy" id="661481"/>
    <lineage>
        <taxon>Bacteria</taxon>
        <taxon>Pseudomonadati</taxon>
        <taxon>Bacteroidota</taxon>
        <taxon>Chitinophagia</taxon>
        <taxon>Chitinophagales</taxon>
        <taxon>Chitinophagaceae</taxon>
        <taxon>Flavisolibacter</taxon>
    </lineage>
</organism>
<dbReference type="PANTHER" id="PTHR10457:SF7">
    <property type="entry name" value="GALACTOKINASE-RELATED"/>
    <property type="match status" value="1"/>
</dbReference>
<dbReference type="InterPro" id="IPR006203">
    <property type="entry name" value="GHMP_knse_ATP-bd_CS"/>
</dbReference>
<feature type="binding site" evidence="11">
    <location>
        <position position="128"/>
    </location>
    <ligand>
        <name>Mg(2+)</name>
        <dbReference type="ChEBI" id="CHEBI:18420"/>
    </ligand>
</feature>
<evidence type="ECO:0000313" key="17">
    <source>
        <dbReference type="Proteomes" id="UP000321204"/>
    </source>
</evidence>
<proteinExistence type="inferred from homology"/>
<evidence type="ECO:0000256" key="2">
    <source>
        <dbReference type="ARBA" id="ARBA00022490"/>
    </source>
</evidence>
<feature type="site" description="Transition state stabilizer" evidence="11">
    <location>
        <position position="29"/>
    </location>
</feature>
<dbReference type="SUPFAM" id="SSF55060">
    <property type="entry name" value="GHMP Kinase, C-terminal domain"/>
    <property type="match status" value="1"/>
</dbReference>
<keyword evidence="8 11" id="KW-0460">Magnesium</keyword>
<comment type="pathway">
    <text evidence="11">Carbohydrate metabolism; galactose metabolism.</text>
</comment>
<keyword evidence="3 11" id="KW-0808">Transferase</keyword>
<evidence type="ECO:0000256" key="10">
    <source>
        <dbReference type="ARBA" id="ARBA00023277"/>
    </source>
</evidence>
<comment type="function">
    <text evidence="11">Catalyzes the transfer of the gamma-phosphate of ATP to D-galactose to form alpha-D-galactose-1-phosphate (Gal-1-P).</text>
</comment>
<evidence type="ECO:0000259" key="14">
    <source>
        <dbReference type="Pfam" id="PF08544"/>
    </source>
</evidence>
<feature type="binding site" evidence="11">
    <location>
        <begin position="35"/>
        <end position="38"/>
    </location>
    <ligand>
        <name>substrate</name>
    </ligand>
</feature>
<dbReference type="OrthoDB" id="250531at2"/>
<evidence type="ECO:0000256" key="1">
    <source>
        <dbReference type="ARBA" id="ARBA00006566"/>
    </source>
</evidence>
<protein>
    <recommendedName>
        <fullName evidence="11 12">Galactokinase</fullName>
        <ecNumber evidence="11 12">2.7.1.6</ecNumber>
    </recommendedName>
    <alternativeName>
        <fullName evidence="11">Galactose kinase</fullName>
    </alternativeName>
</protein>
<keyword evidence="6 11" id="KW-0418">Kinase</keyword>
<evidence type="ECO:0000259" key="13">
    <source>
        <dbReference type="Pfam" id="PF00288"/>
    </source>
</evidence>
<comment type="similarity">
    <text evidence="1 11">Belongs to the GHMP kinase family. GalK subfamily.</text>
</comment>
<dbReference type="InterPro" id="IPR014721">
    <property type="entry name" value="Ribsml_uS5_D2-typ_fold_subgr"/>
</dbReference>
<evidence type="ECO:0000256" key="12">
    <source>
        <dbReference type="NCBIfam" id="TIGR00131"/>
    </source>
</evidence>
<keyword evidence="7 11" id="KW-0067">ATP-binding</keyword>
<dbReference type="InterPro" id="IPR036554">
    <property type="entry name" value="GHMP_kinase_C_sf"/>
</dbReference>
<evidence type="ECO:0000256" key="5">
    <source>
        <dbReference type="ARBA" id="ARBA00022741"/>
    </source>
</evidence>
<dbReference type="GO" id="GO:0004335">
    <property type="term" value="F:galactokinase activity"/>
    <property type="evidence" value="ECO:0007669"/>
    <property type="project" value="UniProtKB-UniRule"/>
</dbReference>
<comment type="subcellular location">
    <subcellularLocation>
        <location evidence="11">Cytoplasm</location>
    </subcellularLocation>
</comment>
<dbReference type="PROSITE" id="PS00627">
    <property type="entry name" value="GHMP_KINASES_ATP"/>
    <property type="match status" value="1"/>
</dbReference>
<feature type="binding site" evidence="11">
    <location>
        <begin position="122"/>
        <end position="128"/>
    </location>
    <ligand>
        <name>ATP</name>
        <dbReference type="ChEBI" id="CHEBI:30616"/>
    </ligand>
</feature>
<dbReference type="InterPro" id="IPR022963">
    <property type="entry name" value="Galactokinase_bac"/>
</dbReference>
<dbReference type="Gene3D" id="3.30.230.10">
    <property type="match status" value="1"/>
</dbReference>
<dbReference type="GO" id="GO:0000287">
    <property type="term" value="F:magnesium ion binding"/>
    <property type="evidence" value="ECO:0007669"/>
    <property type="project" value="UniProtKB-UniRule"/>
</dbReference>
<evidence type="ECO:0000313" key="16">
    <source>
        <dbReference type="EMBL" id="QEC55840.1"/>
    </source>
</evidence>
<keyword evidence="10 11" id="KW-0119">Carbohydrate metabolism</keyword>
<dbReference type="FunFam" id="3.30.230.10:FF:000017">
    <property type="entry name" value="Galactokinase"/>
    <property type="match status" value="1"/>
</dbReference>
<reference evidence="16 17" key="1">
    <citation type="journal article" date="2015" name="Int. J. Syst. Evol. Microbiol.">
        <title>Flavisolibacter ginsenosidimutans sp. nov., with ginsenoside-converting activity isolated from soil used for cultivating ginseng.</title>
        <authorList>
            <person name="Zhao Y."/>
            <person name="Liu Q."/>
            <person name="Kang M.S."/>
            <person name="Jin F."/>
            <person name="Yu H."/>
            <person name="Im W.T."/>
        </authorList>
    </citation>
    <scope>NUCLEOTIDE SEQUENCE [LARGE SCALE GENOMIC DNA]</scope>
    <source>
        <strain evidence="16 17">Gsoil 636</strain>
    </source>
</reference>
<keyword evidence="2 11" id="KW-0963">Cytoplasm</keyword>
<evidence type="ECO:0000259" key="15">
    <source>
        <dbReference type="Pfam" id="PF10509"/>
    </source>
</evidence>
<evidence type="ECO:0000256" key="9">
    <source>
        <dbReference type="ARBA" id="ARBA00023144"/>
    </source>
</evidence>
<feature type="binding site" evidence="11">
    <location>
        <position position="69"/>
    </location>
    <ligand>
        <name>ATP</name>
        <dbReference type="ChEBI" id="CHEBI:30616"/>
    </ligand>
</feature>
<dbReference type="GO" id="GO:0005829">
    <property type="term" value="C:cytosol"/>
    <property type="evidence" value="ECO:0007669"/>
    <property type="project" value="TreeGrafter"/>
</dbReference>
<accession>A0A5B8UIB3</accession>
<feature type="active site" description="Proton acceptor" evidence="11">
    <location>
        <position position="172"/>
    </location>
</feature>
<dbReference type="EMBL" id="CP042433">
    <property type="protein sequence ID" value="QEC55840.1"/>
    <property type="molecule type" value="Genomic_DNA"/>
</dbReference>